<evidence type="ECO:0000313" key="2">
    <source>
        <dbReference type="Proteomes" id="UP000789702"/>
    </source>
</evidence>
<evidence type="ECO:0000313" key="1">
    <source>
        <dbReference type="EMBL" id="CAG8554825.1"/>
    </source>
</evidence>
<gene>
    <name evidence="1" type="ORF">DHETER_LOCUS5385</name>
</gene>
<feature type="non-terminal residue" evidence="1">
    <location>
        <position position="1"/>
    </location>
</feature>
<accession>A0ACA9LY49</accession>
<comment type="caution">
    <text evidence="1">The sequence shown here is derived from an EMBL/GenBank/DDBJ whole genome shotgun (WGS) entry which is preliminary data.</text>
</comment>
<reference evidence="1" key="1">
    <citation type="submission" date="2021-06" db="EMBL/GenBank/DDBJ databases">
        <authorList>
            <person name="Kallberg Y."/>
            <person name="Tangrot J."/>
            <person name="Rosling A."/>
        </authorList>
    </citation>
    <scope>NUCLEOTIDE SEQUENCE</scope>
    <source>
        <strain evidence="1">IL203A</strain>
    </source>
</reference>
<dbReference type="EMBL" id="CAJVPU010005956">
    <property type="protein sequence ID" value="CAG8554825.1"/>
    <property type="molecule type" value="Genomic_DNA"/>
</dbReference>
<organism evidence="1 2">
    <name type="scientific">Dentiscutata heterogama</name>
    <dbReference type="NCBI Taxonomy" id="1316150"/>
    <lineage>
        <taxon>Eukaryota</taxon>
        <taxon>Fungi</taxon>
        <taxon>Fungi incertae sedis</taxon>
        <taxon>Mucoromycota</taxon>
        <taxon>Glomeromycotina</taxon>
        <taxon>Glomeromycetes</taxon>
        <taxon>Diversisporales</taxon>
        <taxon>Gigasporaceae</taxon>
        <taxon>Dentiscutata</taxon>
    </lineage>
</organism>
<sequence length="161" mass="18792">WVQFYQKPYIIASLNPNISNISNDDWYAAPNSTNCAEAAHSMSNREGKQLKLMTAILRGQKLDMRYFKRIEIKKNYNIDLSGHDKSGIKRKISAIKRSSKLTESNSNKNDSSNINNEMVMTPIEKLEYEECMLLIEERKEKLRELRIANTIKEREYGLEQE</sequence>
<proteinExistence type="predicted"/>
<dbReference type="Proteomes" id="UP000789702">
    <property type="component" value="Unassembled WGS sequence"/>
</dbReference>
<name>A0ACA9LY49_9GLOM</name>
<protein>
    <submittedName>
        <fullName evidence="1">10961_t:CDS:1</fullName>
    </submittedName>
</protein>
<keyword evidence="2" id="KW-1185">Reference proteome</keyword>